<comment type="similarity">
    <text evidence="1">Belongs to the class-II aminoacyl-tRNA synthetase family.</text>
</comment>
<accession>A0A6J6Q9I2</accession>
<evidence type="ECO:0000259" key="2">
    <source>
        <dbReference type="Pfam" id="PF03129"/>
    </source>
</evidence>
<feature type="domain" description="Anticodon-binding" evidence="2">
    <location>
        <begin position="15"/>
        <end position="104"/>
    </location>
</feature>
<dbReference type="InterPro" id="IPR036621">
    <property type="entry name" value="Anticodon-bd_dom_sf"/>
</dbReference>
<protein>
    <submittedName>
        <fullName evidence="3">Unannotated protein</fullName>
    </submittedName>
</protein>
<dbReference type="InterPro" id="IPR033656">
    <property type="entry name" value="HisRS_anticodon"/>
</dbReference>
<dbReference type="Pfam" id="PF03129">
    <property type="entry name" value="HGTP_anticodon"/>
    <property type="match status" value="1"/>
</dbReference>
<proteinExistence type="inferred from homology"/>
<evidence type="ECO:0000313" key="3">
    <source>
        <dbReference type="EMBL" id="CAB4707827.1"/>
    </source>
</evidence>
<dbReference type="AlphaFoldDB" id="A0A6J6Q9I2"/>
<sequence length="107" mass="11019">MQAEGIALVDESATDVFFVPVGDAAITKVVGLAGIVRAAGINSDIAYDGRSIKAAMKSADRSGAKFAVIVGEDELANSSVVLKNLADGSQENLPVDSLITTLLDRLV</sequence>
<name>A0A6J6Q9I2_9ZZZZ</name>
<gene>
    <name evidence="3" type="ORF">UFOPK2648_00705</name>
</gene>
<organism evidence="3">
    <name type="scientific">freshwater metagenome</name>
    <dbReference type="NCBI Taxonomy" id="449393"/>
    <lineage>
        <taxon>unclassified sequences</taxon>
        <taxon>metagenomes</taxon>
        <taxon>ecological metagenomes</taxon>
    </lineage>
</organism>
<dbReference type="Gene3D" id="3.40.50.800">
    <property type="entry name" value="Anticodon-binding domain"/>
    <property type="match status" value="1"/>
</dbReference>
<reference evidence="3" key="1">
    <citation type="submission" date="2020-05" db="EMBL/GenBank/DDBJ databases">
        <authorList>
            <person name="Chiriac C."/>
            <person name="Salcher M."/>
            <person name="Ghai R."/>
            <person name="Kavagutti S V."/>
        </authorList>
    </citation>
    <scope>NUCLEOTIDE SEQUENCE</scope>
</reference>
<dbReference type="CDD" id="cd00859">
    <property type="entry name" value="HisRS_anticodon"/>
    <property type="match status" value="1"/>
</dbReference>
<dbReference type="SUPFAM" id="SSF52954">
    <property type="entry name" value="Class II aaRS ABD-related"/>
    <property type="match status" value="1"/>
</dbReference>
<dbReference type="EMBL" id="CAEZYC010000031">
    <property type="protein sequence ID" value="CAB4707827.1"/>
    <property type="molecule type" value="Genomic_DNA"/>
</dbReference>
<evidence type="ECO:0000256" key="1">
    <source>
        <dbReference type="ARBA" id="ARBA00008226"/>
    </source>
</evidence>
<dbReference type="InterPro" id="IPR004154">
    <property type="entry name" value="Anticodon-bd"/>
</dbReference>